<keyword evidence="1" id="KW-0175">Coiled coil</keyword>
<feature type="coiled-coil region" evidence="1">
    <location>
        <begin position="41"/>
        <end position="78"/>
    </location>
</feature>
<evidence type="ECO:0000256" key="1">
    <source>
        <dbReference type="SAM" id="Coils"/>
    </source>
</evidence>
<evidence type="ECO:0000313" key="2">
    <source>
        <dbReference type="EMBL" id="VAV94115.1"/>
    </source>
</evidence>
<reference evidence="2" key="1">
    <citation type="submission" date="2018-06" db="EMBL/GenBank/DDBJ databases">
        <authorList>
            <person name="Zhirakovskaya E."/>
        </authorList>
    </citation>
    <scope>NUCLEOTIDE SEQUENCE</scope>
</reference>
<organism evidence="2">
    <name type="scientific">hydrothermal vent metagenome</name>
    <dbReference type="NCBI Taxonomy" id="652676"/>
    <lineage>
        <taxon>unclassified sequences</taxon>
        <taxon>metagenomes</taxon>
        <taxon>ecological metagenomes</taxon>
    </lineage>
</organism>
<evidence type="ECO:0008006" key="3">
    <source>
        <dbReference type="Google" id="ProtNLM"/>
    </source>
</evidence>
<name>A0A3B0SGP8_9ZZZZ</name>
<dbReference type="AlphaFoldDB" id="A0A3B0SGP8"/>
<dbReference type="EMBL" id="UOED01000087">
    <property type="protein sequence ID" value="VAV94115.1"/>
    <property type="molecule type" value="Genomic_DNA"/>
</dbReference>
<dbReference type="SUPFAM" id="SSF56935">
    <property type="entry name" value="Porins"/>
    <property type="match status" value="1"/>
</dbReference>
<proteinExistence type="predicted"/>
<gene>
    <name evidence="2" type="ORF">MNBD_ALPHA02-719</name>
</gene>
<dbReference type="Gene3D" id="2.40.160.10">
    <property type="entry name" value="Porin"/>
    <property type="match status" value="1"/>
</dbReference>
<accession>A0A3B0SGP8</accession>
<dbReference type="InterPro" id="IPR023614">
    <property type="entry name" value="Porin_dom_sf"/>
</dbReference>
<protein>
    <recommendedName>
        <fullName evidence="3">Phosphate-selective porin O and P</fullName>
    </recommendedName>
</protein>
<sequence>MKMYRKFKKKILYAPLFTSMVFLSANVALAQETEVDFKSKILELEARISGLEQMKQELQALKDSLDKKEKKVAVKEAKLSKEIKSIKSLRKTMSVKEAKPASTWHLAGYADVGFEAVSGDGKDSFISGKFNPVFHYQYKDWLIFESELEIKTDMEGATSIDVEYSQLDFMLYDNVTLVVGKYLSPIGQFQERLHPSWINRSMNAPTGFGHGGVQPTSEVGAMLRGGIPVSDELTFTYSVSLGNGPRFGHDEDELELEGISVDNNSNKALGGRVALLHKSSLEVGFSYLDAGVSSEAGILPDGDIELAREGDYRLWGTDLAYSKGPWDVRAEYLNAKNTPSGGVTAGGFEPVSWEAWYTQVAYRLSGISDNPAFGKIEPVIRYGEFRVNVGNILQFSAEKRWNIGVNYWLAPTIVVKTGLERRNYILASRPDETRYKIQMAYGF</sequence>